<feature type="transmembrane region" description="Helical" evidence="1">
    <location>
        <begin position="111"/>
        <end position="131"/>
    </location>
</feature>
<protein>
    <submittedName>
        <fullName evidence="2">Uncharacterized protein</fullName>
    </submittedName>
</protein>
<evidence type="ECO:0000313" key="2">
    <source>
        <dbReference type="EMBL" id="SVB62651.1"/>
    </source>
</evidence>
<feature type="transmembrane region" description="Helical" evidence="1">
    <location>
        <begin position="26"/>
        <end position="48"/>
    </location>
</feature>
<evidence type="ECO:0000256" key="1">
    <source>
        <dbReference type="SAM" id="Phobius"/>
    </source>
</evidence>
<dbReference type="AlphaFoldDB" id="A0A382FL07"/>
<keyword evidence="1" id="KW-0812">Transmembrane</keyword>
<reference evidence="2" key="1">
    <citation type="submission" date="2018-05" db="EMBL/GenBank/DDBJ databases">
        <authorList>
            <person name="Lanie J.A."/>
            <person name="Ng W.-L."/>
            <person name="Kazmierczak K.M."/>
            <person name="Andrzejewski T.M."/>
            <person name="Davidsen T.M."/>
            <person name="Wayne K.J."/>
            <person name="Tettelin H."/>
            <person name="Glass J.I."/>
            <person name="Rusch D."/>
            <person name="Podicherti R."/>
            <person name="Tsui H.-C.T."/>
            <person name="Winkler M.E."/>
        </authorList>
    </citation>
    <scope>NUCLEOTIDE SEQUENCE</scope>
</reference>
<keyword evidence="1" id="KW-1133">Transmembrane helix</keyword>
<feature type="transmembrane region" description="Helical" evidence="1">
    <location>
        <begin position="151"/>
        <end position="168"/>
    </location>
</feature>
<name>A0A382FL07_9ZZZZ</name>
<feature type="non-terminal residue" evidence="2">
    <location>
        <position position="239"/>
    </location>
</feature>
<feature type="transmembrane region" description="Helical" evidence="1">
    <location>
        <begin position="68"/>
        <end position="90"/>
    </location>
</feature>
<feature type="transmembrane region" description="Helical" evidence="1">
    <location>
        <begin position="189"/>
        <end position="213"/>
    </location>
</feature>
<feature type="transmembrane region" description="Helical" evidence="1">
    <location>
        <begin position="219"/>
        <end position="238"/>
    </location>
</feature>
<gene>
    <name evidence="2" type="ORF">METZ01_LOCUS215505</name>
</gene>
<dbReference type="EMBL" id="UINC01050092">
    <property type="protein sequence ID" value="SVB62651.1"/>
    <property type="molecule type" value="Genomic_DNA"/>
</dbReference>
<organism evidence="2">
    <name type="scientific">marine metagenome</name>
    <dbReference type="NCBI Taxonomy" id="408172"/>
    <lineage>
        <taxon>unclassified sequences</taxon>
        <taxon>metagenomes</taxon>
        <taxon>ecological metagenomes</taxon>
    </lineage>
</organism>
<proteinExistence type="predicted"/>
<dbReference type="InterPro" id="IPR046157">
    <property type="entry name" value="DUF6159"/>
</dbReference>
<dbReference type="Pfam" id="PF19656">
    <property type="entry name" value="DUF6159"/>
    <property type="match status" value="1"/>
</dbReference>
<sequence length="239" mass="26148">MFRRISNTFKTIKLCVRVLKKDKELIFFPIMAAISVLGLAFIMWSMGLIDIQETQTQSSSLSDFIPEIILLFAANFLIVLFNSALVSGALHRLRGGDPNVASAMNHALKHIHHIFIWSIIVTIVAILIAAIKGNRRGGFMRQLFGSMLQAGWTMMTFFVVPIIVAENMSPISAIKKSSGLFKKTWGDQVTANFGFGIIQILAIAVSGAIGWFFGLLNPTLGIGIGVLFAAISVSVIYTL</sequence>
<keyword evidence="1" id="KW-0472">Membrane</keyword>
<accession>A0A382FL07</accession>